<evidence type="ECO:0000256" key="1">
    <source>
        <dbReference type="SAM" id="MobiDB-lite"/>
    </source>
</evidence>
<dbReference type="Proteomes" id="UP000677054">
    <property type="component" value="Unassembled WGS sequence"/>
</dbReference>
<dbReference type="EMBL" id="CAJPEV010000014">
    <property type="protein sequence ID" value="CAG0878708.1"/>
    <property type="molecule type" value="Genomic_DNA"/>
</dbReference>
<evidence type="ECO:0000313" key="3">
    <source>
        <dbReference type="Proteomes" id="UP000677054"/>
    </source>
</evidence>
<protein>
    <submittedName>
        <fullName evidence="2">Uncharacterized protein</fullName>
    </submittedName>
</protein>
<feature type="region of interest" description="Disordered" evidence="1">
    <location>
        <begin position="1"/>
        <end position="27"/>
    </location>
</feature>
<keyword evidence="3" id="KW-1185">Reference proteome</keyword>
<dbReference type="EMBL" id="LR899531">
    <property type="protein sequence ID" value="CAD7240194.1"/>
    <property type="molecule type" value="Genomic_DNA"/>
</dbReference>
<proteinExistence type="predicted"/>
<sequence>MAQDRYFSPEMSMSPSSSPSSSSDDETGEFQLAGYALYPWKDGSSVWLPLLSMKFFGQDFLAPFITVDWESVYKQKMGPTRDRCASFTFR</sequence>
<name>A0A7R8X5M5_9CRUS</name>
<dbReference type="AlphaFoldDB" id="A0A7R8X5M5"/>
<gene>
    <name evidence="2" type="ORF">DSTB1V02_LOCUS226</name>
</gene>
<reference evidence="2" key="1">
    <citation type="submission" date="2020-11" db="EMBL/GenBank/DDBJ databases">
        <authorList>
            <person name="Tran Van P."/>
        </authorList>
    </citation>
    <scope>NUCLEOTIDE SEQUENCE</scope>
</reference>
<feature type="compositionally biased region" description="Low complexity" evidence="1">
    <location>
        <begin position="8"/>
        <end position="22"/>
    </location>
</feature>
<organism evidence="2">
    <name type="scientific">Darwinula stevensoni</name>
    <dbReference type="NCBI Taxonomy" id="69355"/>
    <lineage>
        <taxon>Eukaryota</taxon>
        <taxon>Metazoa</taxon>
        <taxon>Ecdysozoa</taxon>
        <taxon>Arthropoda</taxon>
        <taxon>Crustacea</taxon>
        <taxon>Oligostraca</taxon>
        <taxon>Ostracoda</taxon>
        <taxon>Podocopa</taxon>
        <taxon>Podocopida</taxon>
        <taxon>Darwinulocopina</taxon>
        <taxon>Darwinuloidea</taxon>
        <taxon>Darwinulidae</taxon>
        <taxon>Darwinula</taxon>
    </lineage>
</organism>
<evidence type="ECO:0000313" key="2">
    <source>
        <dbReference type="EMBL" id="CAD7240194.1"/>
    </source>
</evidence>
<accession>A0A7R8X5M5</accession>